<dbReference type="EMBL" id="CP142733">
    <property type="protein sequence ID" value="WUR04390.1"/>
    <property type="molecule type" value="Genomic_DNA"/>
</dbReference>
<organism evidence="1 2">
    <name type="scientific">Vairimorpha necatrix</name>
    <dbReference type="NCBI Taxonomy" id="6039"/>
    <lineage>
        <taxon>Eukaryota</taxon>
        <taxon>Fungi</taxon>
        <taxon>Fungi incertae sedis</taxon>
        <taxon>Microsporidia</taxon>
        <taxon>Nosematidae</taxon>
        <taxon>Vairimorpha</taxon>
    </lineage>
</organism>
<protein>
    <submittedName>
        <fullName evidence="1">Uncharacterized protein</fullName>
    </submittedName>
</protein>
<dbReference type="GeneID" id="90542221"/>
<dbReference type="KEGG" id="vnx:VNE69_08145"/>
<accession>A0AAX4JEH8</accession>
<dbReference type="AlphaFoldDB" id="A0AAX4JEH8"/>
<reference evidence="1" key="1">
    <citation type="journal article" date="2024" name="BMC Genomics">
        <title>Functional annotation of a divergent genome using sequence and structure-based similarity.</title>
        <authorList>
            <person name="Svedberg D."/>
            <person name="Winiger R.R."/>
            <person name="Berg A."/>
            <person name="Sharma H."/>
            <person name="Tellgren-Roth C."/>
            <person name="Debrunner-Vossbrinck B.A."/>
            <person name="Vossbrinck C.R."/>
            <person name="Barandun J."/>
        </authorList>
    </citation>
    <scope>NUCLEOTIDE SEQUENCE</scope>
    <source>
        <strain evidence="1">Illinois isolate</strain>
    </source>
</reference>
<evidence type="ECO:0000313" key="2">
    <source>
        <dbReference type="Proteomes" id="UP001334084"/>
    </source>
</evidence>
<gene>
    <name evidence="1" type="ORF">VNE69_08145</name>
</gene>
<keyword evidence="2" id="KW-1185">Reference proteome</keyword>
<dbReference type="RefSeq" id="XP_065330535.1">
    <property type="nucleotide sequence ID" value="XM_065474463.1"/>
</dbReference>
<sequence>MSEETVNLSVVKQIIKNLDKITEKTPWSKFRNLLKTNKKLPVKDWKDLLKLVKTRDLYKILAEDLSSKECRILGAALTHSKLKHVDDIVEQIIKKNDQCTPVLLRFILAKKYSLDLICVQKYLKKMFKQTTKLSHLELLQTVSQVYTKLIDEEILEFCRKNGHEICKEICSKVEMEII</sequence>
<proteinExistence type="predicted"/>
<name>A0AAX4JEH8_9MICR</name>
<dbReference type="Proteomes" id="UP001334084">
    <property type="component" value="Chromosome 8"/>
</dbReference>
<evidence type="ECO:0000313" key="1">
    <source>
        <dbReference type="EMBL" id="WUR04390.1"/>
    </source>
</evidence>